<name>A0ABT1W1M2_9PROT</name>
<evidence type="ECO:0000313" key="2">
    <source>
        <dbReference type="Proteomes" id="UP001524547"/>
    </source>
</evidence>
<dbReference type="Proteomes" id="UP001524547">
    <property type="component" value="Unassembled WGS sequence"/>
</dbReference>
<keyword evidence="2" id="KW-1185">Reference proteome</keyword>
<gene>
    <name evidence="1" type="ORF">NFI88_16760</name>
</gene>
<accession>A0ABT1W1M2</accession>
<comment type="caution">
    <text evidence="1">The sequence shown here is derived from an EMBL/GenBank/DDBJ whole genome shotgun (WGS) entry which is preliminary data.</text>
</comment>
<protein>
    <submittedName>
        <fullName evidence="1">Uncharacterized protein</fullName>
    </submittedName>
</protein>
<dbReference type="RefSeq" id="WP_422921244.1">
    <property type="nucleotide sequence ID" value="NZ_JAMZEJ010000012.1"/>
</dbReference>
<evidence type="ECO:0000313" key="1">
    <source>
        <dbReference type="EMBL" id="MCQ8242484.1"/>
    </source>
</evidence>
<sequence>MTCIADIATPAPGHGLRYQLPLDTLVKPGRATVERLAKSQVFRIEEGVQRIASSVQAMLRSGDIEASHVDAAERWYRDYVMGVVGARDPEARKSGRAPDIHAAMLARTAACG</sequence>
<proteinExistence type="predicted"/>
<organism evidence="1 2">
    <name type="scientific">Rhizosaccharibacter radicis</name>
    <dbReference type="NCBI Taxonomy" id="2782605"/>
    <lineage>
        <taxon>Bacteria</taxon>
        <taxon>Pseudomonadati</taxon>
        <taxon>Pseudomonadota</taxon>
        <taxon>Alphaproteobacteria</taxon>
        <taxon>Acetobacterales</taxon>
        <taxon>Acetobacteraceae</taxon>
        <taxon>Rhizosaccharibacter</taxon>
    </lineage>
</organism>
<dbReference type="EMBL" id="JAMZEJ010000012">
    <property type="protein sequence ID" value="MCQ8242484.1"/>
    <property type="molecule type" value="Genomic_DNA"/>
</dbReference>
<reference evidence="1 2" key="1">
    <citation type="submission" date="2022-06" db="EMBL/GenBank/DDBJ databases">
        <title>Rhizosaccharibacter gen. nov. sp. nov. KSS12, endophytic bacteria isolated from sugarcane.</title>
        <authorList>
            <person name="Pitiwittayakul N."/>
        </authorList>
    </citation>
    <scope>NUCLEOTIDE SEQUENCE [LARGE SCALE GENOMIC DNA]</scope>
    <source>
        <strain evidence="1 2">KSS12</strain>
    </source>
</reference>